<evidence type="ECO:0000313" key="4">
    <source>
        <dbReference type="EMBL" id="KAK7084558.1"/>
    </source>
</evidence>
<name>A0AAN8XMW9_HALRR</name>
<dbReference type="Pfam" id="PF00435">
    <property type="entry name" value="Spectrin"/>
    <property type="match status" value="4"/>
</dbReference>
<evidence type="ECO:0000313" key="5">
    <source>
        <dbReference type="Proteomes" id="UP001381693"/>
    </source>
</evidence>
<feature type="region of interest" description="Disordered" evidence="3">
    <location>
        <begin position="248"/>
        <end position="275"/>
    </location>
</feature>
<feature type="compositionally biased region" description="Basic and acidic residues" evidence="3">
    <location>
        <begin position="643"/>
        <end position="666"/>
    </location>
</feature>
<dbReference type="AlphaFoldDB" id="A0AAN8XMW9"/>
<comment type="caution">
    <text evidence="4">The sequence shown here is derived from an EMBL/GenBank/DDBJ whole genome shotgun (WGS) entry which is preliminary data.</text>
</comment>
<evidence type="ECO:0000256" key="1">
    <source>
        <dbReference type="ARBA" id="ARBA00022737"/>
    </source>
</evidence>
<dbReference type="SUPFAM" id="SSF46966">
    <property type="entry name" value="Spectrin repeat"/>
    <property type="match status" value="5"/>
</dbReference>
<feature type="region of interest" description="Disordered" evidence="3">
    <location>
        <begin position="643"/>
        <end position="764"/>
    </location>
</feature>
<dbReference type="EMBL" id="JAXCGZ010002050">
    <property type="protein sequence ID" value="KAK7084558.1"/>
    <property type="molecule type" value="Genomic_DNA"/>
</dbReference>
<dbReference type="Gene3D" id="1.20.58.60">
    <property type="match status" value="4"/>
</dbReference>
<feature type="compositionally biased region" description="Basic residues" evidence="3">
    <location>
        <begin position="750"/>
        <end position="764"/>
    </location>
</feature>
<evidence type="ECO:0000256" key="3">
    <source>
        <dbReference type="SAM" id="MobiDB-lite"/>
    </source>
</evidence>
<evidence type="ECO:0000256" key="2">
    <source>
        <dbReference type="SAM" id="Coils"/>
    </source>
</evidence>
<keyword evidence="5" id="KW-1185">Reference proteome</keyword>
<proteinExistence type="predicted"/>
<dbReference type="InterPro" id="IPR018159">
    <property type="entry name" value="Spectrin/alpha-actinin"/>
</dbReference>
<gene>
    <name evidence="4" type="ORF">SK128_027361</name>
</gene>
<dbReference type="InterPro" id="IPR002017">
    <property type="entry name" value="Spectrin_repeat"/>
</dbReference>
<accession>A0AAN8XMW9</accession>
<sequence length="764" mass="88699">TLQVKFDYLKQKVTSGSARFNHCEQLAQKLMGDDNLFSERVENHQKELKQSWNSLLDHIDETTRELQEAGEIHIFRREVEDLIARMREKEQLMGKEIGEDLATIKSQQLMLERFERDFAILEIQEQNMMNNSTKLQATYEGSRNMELVLQQEAHLQEAWNNLQKKIAKRKEQLSTAAERKLFMIDTHNLLDWTHDVQANIKEKETPHNVEEALALKINREQLKADLEARKDAVSNVIKTGRFIVDDADSNSSNKQKAMSESSSDSNSDSESSDSEYDYAPSFIKIQDDIQELSTRWTELSDEVDNRVRSLESVIDILNFDVKIRKFLDKIRDKNLVLERHEEDAQMLLKKYASDDNNNFHLERIQDLIRRHQAFEQDTDILAKEIESMSEEGKSLIEQIPDANDHISAKLTTINDAISQLKDKSKQRSDTLHQAEKVQNYFDNYHELMNLLNEMLNKITAPHLPLDVAGAQLLCDRHNDYKTQMDARKEEFGAFEVKGRSLCKEGHFMKEEIEKRIDNLMARGALLVETWKARHTIYKHHLDIRMYMRDAEDFEVWLLREEFHLKNDDLGNTVEEVEELLRRHKDFLSAIDAHSYALESVKRLTIIEDSFYAQKHLENHSKKESSSNDKEIANKMEESIKKIEEEEKKSKQEKSESTDEEQERVIHEISIPEVNGVHGQEERSPPLAMDDKSSVEEPNGEIGGGSSSSDEEENEFLDAPDGYSSDPKRDVFNSSSESSSCAEKCVEATDKKKKKKKKRKDCRVM</sequence>
<protein>
    <submittedName>
        <fullName evidence="4">Uncharacterized protein</fullName>
    </submittedName>
</protein>
<organism evidence="4 5">
    <name type="scientific">Halocaridina rubra</name>
    <name type="common">Hawaiian red shrimp</name>
    <dbReference type="NCBI Taxonomy" id="373956"/>
    <lineage>
        <taxon>Eukaryota</taxon>
        <taxon>Metazoa</taxon>
        <taxon>Ecdysozoa</taxon>
        <taxon>Arthropoda</taxon>
        <taxon>Crustacea</taxon>
        <taxon>Multicrustacea</taxon>
        <taxon>Malacostraca</taxon>
        <taxon>Eumalacostraca</taxon>
        <taxon>Eucarida</taxon>
        <taxon>Decapoda</taxon>
        <taxon>Pleocyemata</taxon>
        <taxon>Caridea</taxon>
        <taxon>Atyoidea</taxon>
        <taxon>Atyidae</taxon>
        <taxon>Halocaridina</taxon>
    </lineage>
</organism>
<keyword evidence="1" id="KW-0677">Repeat</keyword>
<keyword evidence="2" id="KW-0175">Coiled coil</keyword>
<feature type="compositionally biased region" description="Low complexity" evidence="3">
    <location>
        <begin position="259"/>
        <end position="269"/>
    </location>
</feature>
<reference evidence="4 5" key="1">
    <citation type="submission" date="2023-11" db="EMBL/GenBank/DDBJ databases">
        <title>Halocaridina rubra genome assembly.</title>
        <authorList>
            <person name="Smith C."/>
        </authorList>
    </citation>
    <scope>NUCLEOTIDE SEQUENCE [LARGE SCALE GENOMIC DNA]</scope>
    <source>
        <strain evidence="4">EP-1</strain>
        <tissue evidence="4">Whole</tissue>
    </source>
</reference>
<dbReference type="CDD" id="cd00176">
    <property type="entry name" value="SPEC"/>
    <property type="match status" value="2"/>
</dbReference>
<feature type="compositionally biased region" description="Basic and acidic residues" evidence="3">
    <location>
        <begin position="678"/>
        <end position="694"/>
    </location>
</feature>
<feature type="coiled-coil region" evidence="2">
    <location>
        <begin position="72"/>
        <end position="131"/>
    </location>
</feature>
<feature type="compositionally biased region" description="Acidic residues" evidence="3">
    <location>
        <begin position="708"/>
        <end position="717"/>
    </location>
</feature>
<feature type="compositionally biased region" description="Polar residues" evidence="3">
    <location>
        <begin position="249"/>
        <end position="258"/>
    </location>
</feature>
<dbReference type="PANTHER" id="PTHR11915">
    <property type="entry name" value="SPECTRIN/FILAMIN RELATED CYTOSKELETAL PROTEIN"/>
    <property type="match status" value="1"/>
</dbReference>
<dbReference type="SMART" id="SM00150">
    <property type="entry name" value="SPEC"/>
    <property type="match status" value="5"/>
</dbReference>
<dbReference type="Proteomes" id="UP001381693">
    <property type="component" value="Unassembled WGS sequence"/>
</dbReference>
<feature type="non-terminal residue" evidence="4">
    <location>
        <position position="1"/>
    </location>
</feature>